<keyword evidence="2" id="KW-1185">Reference proteome</keyword>
<dbReference type="OrthoDB" id="2020419at2759"/>
<reference evidence="1 2" key="1">
    <citation type="journal article" date="2015" name="Fungal Genet. Biol.">
        <title>Evolution of novel wood decay mechanisms in Agaricales revealed by the genome sequences of Fistulina hepatica and Cylindrobasidium torrendii.</title>
        <authorList>
            <person name="Floudas D."/>
            <person name="Held B.W."/>
            <person name="Riley R."/>
            <person name="Nagy L.G."/>
            <person name="Koehler G."/>
            <person name="Ransdell A.S."/>
            <person name="Younus H."/>
            <person name="Chow J."/>
            <person name="Chiniquy J."/>
            <person name="Lipzen A."/>
            <person name="Tritt A."/>
            <person name="Sun H."/>
            <person name="Haridas S."/>
            <person name="LaButti K."/>
            <person name="Ohm R.A."/>
            <person name="Kues U."/>
            <person name="Blanchette R.A."/>
            <person name="Grigoriev I.V."/>
            <person name="Minto R.E."/>
            <person name="Hibbett D.S."/>
        </authorList>
    </citation>
    <scope>NUCLEOTIDE SEQUENCE [LARGE SCALE GENOMIC DNA]</scope>
    <source>
        <strain evidence="1 2">FP15055 ss-10</strain>
    </source>
</reference>
<sequence>MVHWRMETVSPSGLLSCAQSLVETILDIGIRTVWLATDYPYALAKGDHKVTKSSTFRDFGPAHKQAIASLIAHPDIEVVDLLGRMATTNVDMGVMGILDKLVGVDADVFLAGGVGCGRSSSFTKQIVQEREYRLLENEHMLNIVDTFTPHAHALHA</sequence>
<dbReference type="AlphaFoldDB" id="A0A0D7BC14"/>
<evidence type="ECO:0000313" key="2">
    <source>
        <dbReference type="Proteomes" id="UP000054007"/>
    </source>
</evidence>
<dbReference type="EMBL" id="KN880510">
    <property type="protein sequence ID" value="KIY68063.1"/>
    <property type="molecule type" value="Genomic_DNA"/>
</dbReference>
<gene>
    <name evidence="1" type="ORF">CYLTODRAFT_351952</name>
</gene>
<name>A0A0D7BC14_9AGAR</name>
<protein>
    <submittedName>
        <fullName evidence="1">Uncharacterized protein</fullName>
    </submittedName>
</protein>
<dbReference type="Gene3D" id="3.40.50.11350">
    <property type="match status" value="1"/>
</dbReference>
<dbReference type="Proteomes" id="UP000054007">
    <property type="component" value="Unassembled WGS sequence"/>
</dbReference>
<proteinExistence type="predicted"/>
<organism evidence="1 2">
    <name type="scientific">Cylindrobasidium torrendii FP15055 ss-10</name>
    <dbReference type="NCBI Taxonomy" id="1314674"/>
    <lineage>
        <taxon>Eukaryota</taxon>
        <taxon>Fungi</taxon>
        <taxon>Dikarya</taxon>
        <taxon>Basidiomycota</taxon>
        <taxon>Agaricomycotina</taxon>
        <taxon>Agaricomycetes</taxon>
        <taxon>Agaricomycetidae</taxon>
        <taxon>Agaricales</taxon>
        <taxon>Marasmiineae</taxon>
        <taxon>Physalacriaceae</taxon>
        <taxon>Cylindrobasidium</taxon>
    </lineage>
</organism>
<accession>A0A0D7BC14</accession>
<evidence type="ECO:0000313" key="1">
    <source>
        <dbReference type="EMBL" id="KIY68063.1"/>
    </source>
</evidence>